<gene>
    <name evidence="1" type="primary">AVEN_270609_1</name>
    <name evidence="1" type="ORF">NPIL_461301</name>
</gene>
<name>A0A8X6PGM3_NEPPI</name>
<protein>
    <submittedName>
        <fullName evidence="1">Integrase catalytic domain-containing protein</fullName>
    </submittedName>
</protein>
<evidence type="ECO:0000313" key="2">
    <source>
        <dbReference type="Proteomes" id="UP000887013"/>
    </source>
</evidence>
<reference evidence="1" key="1">
    <citation type="submission" date="2020-08" db="EMBL/GenBank/DDBJ databases">
        <title>Multicomponent nature underlies the extraordinary mechanical properties of spider dragline silk.</title>
        <authorList>
            <person name="Kono N."/>
            <person name="Nakamura H."/>
            <person name="Mori M."/>
            <person name="Yoshida Y."/>
            <person name="Ohtoshi R."/>
            <person name="Malay A.D."/>
            <person name="Moran D.A.P."/>
            <person name="Tomita M."/>
            <person name="Numata K."/>
            <person name="Arakawa K."/>
        </authorList>
    </citation>
    <scope>NUCLEOTIDE SEQUENCE</scope>
</reference>
<accession>A0A8X6PGM3</accession>
<keyword evidence="2" id="KW-1185">Reference proteome</keyword>
<evidence type="ECO:0000313" key="1">
    <source>
        <dbReference type="EMBL" id="GFT63912.1"/>
    </source>
</evidence>
<dbReference type="EMBL" id="BMAW01068344">
    <property type="protein sequence ID" value="GFT63912.1"/>
    <property type="molecule type" value="Genomic_DNA"/>
</dbReference>
<sequence>MGTDFTGAIHVKSNTGGFQKLHIILFTCVVTRAVQLELQSAHSLLDLSSYSNLRIGDIILVEGVSTPKLLCDIGRKSERIIGRDGLVRACIEQASKGKLRRAVQLLYP</sequence>
<dbReference type="OrthoDB" id="6433136at2759"/>
<comment type="caution">
    <text evidence="1">The sequence shown here is derived from an EMBL/GenBank/DDBJ whole genome shotgun (WGS) entry which is preliminary data.</text>
</comment>
<dbReference type="AlphaFoldDB" id="A0A8X6PGM3"/>
<dbReference type="Proteomes" id="UP000887013">
    <property type="component" value="Unassembled WGS sequence"/>
</dbReference>
<proteinExistence type="predicted"/>
<organism evidence="1 2">
    <name type="scientific">Nephila pilipes</name>
    <name type="common">Giant wood spider</name>
    <name type="synonym">Nephila maculata</name>
    <dbReference type="NCBI Taxonomy" id="299642"/>
    <lineage>
        <taxon>Eukaryota</taxon>
        <taxon>Metazoa</taxon>
        <taxon>Ecdysozoa</taxon>
        <taxon>Arthropoda</taxon>
        <taxon>Chelicerata</taxon>
        <taxon>Arachnida</taxon>
        <taxon>Araneae</taxon>
        <taxon>Araneomorphae</taxon>
        <taxon>Entelegynae</taxon>
        <taxon>Araneoidea</taxon>
        <taxon>Nephilidae</taxon>
        <taxon>Nephila</taxon>
    </lineage>
</organism>